<sequence>MISLGLELFDLKRLEIIKETESVFQQNCAWPTIQPRVCNCPFANISFSCSHDMHAPSTMLFNCFSSASCHHRMQNPKTLERGSVIQCYEKGVFEVEKKQEKT</sequence>
<proteinExistence type="predicted"/>
<accession>A0ABV0UZ81</accession>
<evidence type="ECO:0000313" key="1">
    <source>
        <dbReference type="EMBL" id="MEQ2250121.1"/>
    </source>
</evidence>
<dbReference type="EMBL" id="JAHRIQ010088582">
    <property type="protein sequence ID" value="MEQ2250121.1"/>
    <property type="molecule type" value="Genomic_DNA"/>
</dbReference>
<comment type="caution">
    <text evidence="1">The sequence shown here is derived from an EMBL/GenBank/DDBJ whole genome shotgun (WGS) entry which is preliminary data.</text>
</comment>
<gene>
    <name evidence="1" type="ORF">ILYODFUR_036534</name>
</gene>
<protein>
    <submittedName>
        <fullName evidence="1">Uncharacterized protein</fullName>
    </submittedName>
</protein>
<name>A0ABV0UZ81_9TELE</name>
<keyword evidence="2" id="KW-1185">Reference proteome</keyword>
<organism evidence="1 2">
    <name type="scientific">Ilyodon furcidens</name>
    <name type="common">goldbreast splitfin</name>
    <dbReference type="NCBI Taxonomy" id="33524"/>
    <lineage>
        <taxon>Eukaryota</taxon>
        <taxon>Metazoa</taxon>
        <taxon>Chordata</taxon>
        <taxon>Craniata</taxon>
        <taxon>Vertebrata</taxon>
        <taxon>Euteleostomi</taxon>
        <taxon>Actinopterygii</taxon>
        <taxon>Neopterygii</taxon>
        <taxon>Teleostei</taxon>
        <taxon>Neoteleostei</taxon>
        <taxon>Acanthomorphata</taxon>
        <taxon>Ovalentaria</taxon>
        <taxon>Atherinomorphae</taxon>
        <taxon>Cyprinodontiformes</taxon>
        <taxon>Goodeidae</taxon>
        <taxon>Ilyodon</taxon>
    </lineage>
</organism>
<dbReference type="Proteomes" id="UP001482620">
    <property type="component" value="Unassembled WGS sequence"/>
</dbReference>
<reference evidence="1 2" key="1">
    <citation type="submission" date="2021-06" db="EMBL/GenBank/DDBJ databases">
        <authorList>
            <person name="Palmer J.M."/>
        </authorList>
    </citation>
    <scope>NUCLEOTIDE SEQUENCE [LARGE SCALE GENOMIC DNA]</scope>
    <source>
        <strain evidence="2">if_2019</strain>
        <tissue evidence="1">Muscle</tissue>
    </source>
</reference>
<evidence type="ECO:0000313" key="2">
    <source>
        <dbReference type="Proteomes" id="UP001482620"/>
    </source>
</evidence>